<gene>
    <name evidence="1" type="ORF">RHGRI_000096</name>
</gene>
<protein>
    <submittedName>
        <fullName evidence="1">Uncharacterized protein</fullName>
    </submittedName>
</protein>
<evidence type="ECO:0000313" key="1">
    <source>
        <dbReference type="EMBL" id="KAG5563784.1"/>
    </source>
</evidence>
<dbReference type="EMBL" id="JACTNZ010000001">
    <property type="protein sequence ID" value="KAG5563784.1"/>
    <property type="molecule type" value="Genomic_DNA"/>
</dbReference>
<accession>A0AAV6LI82</accession>
<sequence>MAATSSSLPITSGGLSFCGARSSLSNHYSAKVLKWGFRRDEDTKLVTHRSKGQAFRVLANPNVCITKGFNMYNADLFGLNIFTDIFRTRVEVPCSGPKEVSPSKGRSKKEVIMVDPLEAKRLAAKQMEAIKAREKLKRRRQIEAINGAWAMIGLTAGLVIEGQTGNSILSQVPPFFCSPAFDYVIAISAW</sequence>
<dbReference type="InterPro" id="IPR053091">
    <property type="entry name" value="PSII_Assembly/Photoprotect-Rel"/>
</dbReference>
<dbReference type="SUPFAM" id="SSF103511">
    <property type="entry name" value="Chlorophyll a-b binding protein"/>
    <property type="match status" value="1"/>
</dbReference>
<name>A0AAV6LI82_9ERIC</name>
<dbReference type="PANTHER" id="PTHR37752">
    <property type="entry name" value="OS02G0610700 PROTEIN"/>
    <property type="match status" value="1"/>
</dbReference>
<dbReference type="GO" id="GO:0009535">
    <property type="term" value="C:chloroplast thylakoid membrane"/>
    <property type="evidence" value="ECO:0007669"/>
    <property type="project" value="TreeGrafter"/>
</dbReference>
<dbReference type="AlphaFoldDB" id="A0AAV6LI82"/>
<dbReference type="Proteomes" id="UP000823749">
    <property type="component" value="Chromosome 1"/>
</dbReference>
<proteinExistence type="predicted"/>
<organism evidence="1 2">
    <name type="scientific">Rhododendron griersonianum</name>
    <dbReference type="NCBI Taxonomy" id="479676"/>
    <lineage>
        <taxon>Eukaryota</taxon>
        <taxon>Viridiplantae</taxon>
        <taxon>Streptophyta</taxon>
        <taxon>Embryophyta</taxon>
        <taxon>Tracheophyta</taxon>
        <taxon>Spermatophyta</taxon>
        <taxon>Magnoliopsida</taxon>
        <taxon>eudicotyledons</taxon>
        <taxon>Gunneridae</taxon>
        <taxon>Pentapetalae</taxon>
        <taxon>asterids</taxon>
        <taxon>Ericales</taxon>
        <taxon>Ericaceae</taxon>
        <taxon>Ericoideae</taxon>
        <taxon>Rhodoreae</taxon>
        <taxon>Rhododendron</taxon>
    </lineage>
</organism>
<reference evidence="1" key="1">
    <citation type="submission" date="2020-08" db="EMBL/GenBank/DDBJ databases">
        <title>Plant Genome Project.</title>
        <authorList>
            <person name="Zhang R.-G."/>
        </authorList>
    </citation>
    <scope>NUCLEOTIDE SEQUENCE</scope>
    <source>
        <strain evidence="1">WSP0</strain>
        <tissue evidence="1">Leaf</tissue>
    </source>
</reference>
<keyword evidence="2" id="KW-1185">Reference proteome</keyword>
<comment type="caution">
    <text evidence="1">The sequence shown here is derived from an EMBL/GenBank/DDBJ whole genome shotgun (WGS) entry which is preliminary data.</text>
</comment>
<evidence type="ECO:0000313" key="2">
    <source>
        <dbReference type="Proteomes" id="UP000823749"/>
    </source>
</evidence>
<dbReference type="PANTHER" id="PTHR37752:SF1">
    <property type="entry name" value="OS02G0610700 PROTEIN"/>
    <property type="match status" value="1"/>
</dbReference>